<dbReference type="SMART" id="SM00220">
    <property type="entry name" value="S_TKc"/>
    <property type="match status" value="1"/>
</dbReference>
<dbReference type="Pfam" id="PF00069">
    <property type="entry name" value="Pkinase"/>
    <property type="match status" value="1"/>
</dbReference>
<dbReference type="GO" id="GO:0004674">
    <property type="term" value="F:protein serine/threonine kinase activity"/>
    <property type="evidence" value="ECO:0007669"/>
    <property type="project" value="UniProtKB-KW"/>
</dbReference>
<dbReference type="InterPro" id="IPR032675">
    <property type="entry name" value="LRR_dom_sf"/>
</dbReference>
<dbReference type="InterPro" id="IPR024788">
    <property type="entry name" value="Malectin-like_Carb-bd_dom"/>
</dbReference>
<dbReference type="GO" id="GO:0016020">
    <property type="term" value="C:membrane"/>
    <property type="evidence" value="ECO:0007669"/>
    <property type="project" value="UniProtKB-SubCell"/>
</dbReference>
<feature type="transmembrane region" description="Helical" evidence="13">
    <location>
        <begin position="494"/>
        <end position="519"/>
    </location>
</feature>
<evidence type="ECO:0000256" key="3">
    <source>
        <dbReference type="ARBA" id="ARBA00022553"/>
    </source>
</evidence>
<dbReference type="InterPro" id="IPR000719">
    <property type="entry name" value="Prot_kinase_dom"/>
</dbReference>
<comment type="subcellular location">
    <subcellularLocation>
        <location evidence="1">Membrane</location>
        <topology evidence="1">Single-pass membrane protein</topology>
    </subcellularLocation>
</comment>
<keyword evidence="6 14" id="KW-0732">Signal</keyword>
<dbReference type="AlphaFoldDB" id="W9R6Q4"/>
<dbReference type="EMBL" id="KE344648">
    <property type="protein sequence ID" value="EXB74617.1"/>
    <property type="molecule type" value="Genomic_DNA"/>
</dbReference>
<dbReference type="Gene3D" id="2.60.120.430">
    <property type="entry name" value="Galactose-binding lectin"/>
    <property type="match status" value="1"/>
</dbReference>
<evidence type="ECO:0000313" key="16">
    <source>
        <dbReference type="EMBL" id="EXB74617.1"/>
    </source>
</evidence>
<keyword evidence="10 13" id="KW-1133">Transmembrane helix</keyword>
<evidence type="ECO:0000259" key="15">
    <source>
        <dbReference type="PROSITE" id="PS50011"/>
    </source>
</evidence>
<dbReference type="PROSITE" id="PS00108">
    <property type="entry name" value="PROTEIN_KINASE_ST"/>
    <property type="match status" value="1"/>
</dbReference>
<keyword evidence="3" id="KW-0597">Phosphoprotein</keyword>
<keyword evidence="9" id="KW-0067">ATP-binding</keyword>
<dbReference type="Gene3D" id="1.10.510.10">
    <property type="entry name" value="Transferase(Phosphotransferase) domain 1"/>
    <property type="match status" value="1"/>
</dbReference>
<dbReference type="Gene3D" id="3.80.10.10">
    <property type="entry name" value="Ribonuclease Inhibitor"/>
    <property type="match status" value="1"/>
</dbReference>
<evidence type="ECO:0000256" key="2">
    <source>
        <dbReference type="ARBA" id="ARBA00022527"/>
    </source>
</evidence>
<evidence type="ECO:0000256" key="14">
    <source>
        <dbReference type="SAM" id="SignalP"/>
    </source>
</evidence>
<reference evidence="17" key="1">
    <citation type="submission" date="2013-01" db="EMBL/GenBank/DDBJ databases">
        <title>Draft Genome Sequence of a Mulberry Tree, Morus notabilis C.K. Schneid.</title>
        <authorList>
            <person name="He N."/>
            <person name="Zhao S."/>
        </authorList>
    </citation>
    <scope>NUCLEOTIDE SEQUENCE</scope>
</reference>
<organism evidence="16 17">
    <name type="scientific">Morus notabilis</name>
    <dbReference type="NCBI Taxonomy" id="981085"/>
    <lineage>
        <taxon>Eukaryota</taxon>
        <taxon>Viridiplantae</taxon>
        <taxon>Streptophyta</taxon>
        <taxon>Embryophyta</taxon>
        <taxon>Tracheophyta</taxon>
        <taxon>Spermatophyta</taxon>
        <taxon>Magnoliopsida</taxon>
        <taxon>eudicotyledons</taxon>
        <taxon>Gunneridae</taxon>
        <taxon>Pentapetalae</taxon>
        <taxon>rosids</taxon>
        <taxon>fabids</taxon>
        <taxon>Rosales</taxon>
        <taxon>Moraceae</taxon>
        <taxon>Moreae</taxon>
        <taxon>Morus</taxon>
    </lineage>
</organism>
<feature type="chain" id="PRO_5004928372" evidence="14">
    <location>
        <begin position="26"/>
        <end position="851"/>
    </location>
</feature>
<evidence type="ECO:0000256" key="13">
    <source>
        <dbReference type="SAM" id="Phobius"/>
    </source>
</evidence>
<keyword evidence="7" id="KW-0547">Nucleotide-binding</keyword>
<dbReference type="InterPro" id="IPR011009">
    <property type="entry name" value="Kinase-like_dom_sf"/>
</dbReference>
<dbReference type="InterPro" id="IPR008271">
    <property type="entry name" value="Ser/Thr_kinase_AS"/>
</dbReference>
<evidence type="ECO:0000256" key="9">
    <source>
        <dbReference type="ARBA" id="ARBA00022840"/>
    </source>
</evidence>
<evidence type="ECO:0000256" key="4">
    <source>
        <dbReference type="ARBA" id="ARBA00022679"/>
    </source>
</evidence>
<dbReference type="Gene3D" id="3.30.200.20">
    <property type="entry name" value="Phosphorylase Kinase, domain 1"/>
    <property type="match status" value="1"/>
</dbReference>
<keyword evidence="17" id="KW-1185">Reference proteome</keyword>
<dbReference type="SUPFAM" id="SSF52058">
    <property type="entry name" value="L domain-like"/>
    <property type="match status" value="1"/>
</dbReference>
<keyword evidence="11 13" id="KW-0472">Membrane</keyword>
<feature type="domain" description="Protein kinase" evidence="15">
    <location>
        <begin position="443"/>
        <end position="851"/>
    </location>
</feature>
<evidence type="ECO:0000256" key="10">
    <source>
        <dbReference type="ARBA" id="ARBA00022989"/>
    </source>
</evidence>
<keyword evidence="5 13" id="KW-0812">Transmembrane</keyword>
<dbReference type="PANTHER" id="PTHR45631:SF197">
    <property type="entry name" value="TYROSINE KINASE FAMILY PROTEIN"/>
    <property type="match status" value="1"/>
</dbReference>
<evidence type="ECO:0000256" key="6">
    <source>
        <dbReference type="ARBA" id="ARBA00022729"/>
    </source>
</evidence>
<keyword evidence="4" id="KW-0808">Transferase</keyword>
<name>W9R6Q4_9ROSA</name>
<evidence type="ECO:0000256" key="8">
    <source>
        <dbReference type="ARBA" id="ARBA00022777"/>
    </source>
</evidence>
<evidence type="ECO:0000256" key="12">
    <source>
        <dbReference type="ARBA" id="ARBA00023170"/>
    </source>
</evidence>
<dbReference type="Proteomes" id="UP000030645">
    <property type="component" value="Unassembled WGS sequence"/>
</dbReference>
<dbReference type="GO" id="GO:0005524">
    <property type="term" value="F:ATP binding"/>
    <property type="evidence" value="ECO:0007669"/>
    <property type="project" value="UniProtKB-KW"/>
</dbReference>
<keyword evidence="2" id="KW-0723">Serine/threonine-protein kinase</keyword>
<evidence type="ECO:0000313" key="17">
    <source>
        <dbReference type="Proteomes" id="UP000030645"/>
    </source>
</evidence>
<dbReference type="PANTHER" id="PTHR45631">
    <property type="entry name" value="OS07G0107800 PROTEIN-RELATED"/>
    <property type="match status" value="1"/>
</dbReference>
<proteinExistence type="predicted"/>
<dbReference type="PROSITE" id="PS50011">
    <property type="entry name" value="PROTEIN_KINASE_DOM"/>
    <property type="match status" value="1"/>
</dbReference>
<sequence>MVISKHFLVSILQVTLVVLPFLIQAQDSSGFISIDCGISDVSSYTDETTGITYFSDANFTETGENRGISPAYKEQNNQQQLWNLRSFPEGSRNCYTLKPLAEENGTRYLVRAGFLYGNYDNKGRLVLEFDLYIGVELWATVVIEDSETPINKEITYVPSSDRIHICLVNTGNGIPFISLLELRPLQDDIYASESGTSLELSGRYDVSSETDETMRYKDDMYSRVWSPLVWKPVITTSSSNENSISNNSYQIPFTVMNTAYTGNKTTRYLYINWKKLNSSATYFFYMHFAELEKLQANQSREFNIYINGAVWYGPFVPRYLSAFTIYSDPGSKTDSEGTFNIWLNSTDDSTLPPLINALEMYVLREFSQQTTSQADAEAISDVKLVYGLKRNWQGDPCAPETYLWDGLNCSYNANSPHRIVSLNLSSSGLKGEVAPSIASLKMLKILNLKGNNFTGPVPDALTKRAENGLLLSIDTSPSSTPCTSGSCGKKKTNFVVPLVASLGGVLFLILTLLAVLWALNRKKQQKTKDSRVDTVNVESNEEYFPSFVSKKQELTYPEIQRITNNFERVLGEGGFGKLKLLLRVHHKNLTTLIGYCNEASNIALVYEYMAMGNLRSHLSGSSKNILSWEDRLRIAIDTAQGLEYLHNGCKPQIVHRDVKSTNILLNERMQAKLGDFGLAKFFPTEGGNYIASGATSTPVGITASIAGTPGYIDPEYYISNSLNEKSDVYSFGVMLLEIITARPVLAKTQQNNHVIEWVSSMLGKGDIKNILDPRLEGDFSINSAWKLIEISMACVSRTSTSRPTMSRVTIELKECLATELSGKDGHSVAEYSKDSVEMVANNFLSLSPRAR</sequence>
<gene>
    <name evidence="16" type="ORF">L484_026314</name>
</gene>
<feature type="signal peptide" evidence="14">
    <location>
        <begin position="1"/>
        <end position="25"/>
    </location>
</feature>
<evidence type="ECO:0000256" key="1">
    <source>
        <dbReference type="ARBA" id="ARBA00004167"/>
    </source>
</evidence>
<evidence type="ECO:0000256" key="5">
    <source>
        <dbReference type="ARBA" id="ARBA00022692"/>
    </source>
</evidence>
<dbReference type="Pfam" id="PF12819">
    <property type="entry name" value="Malectin_like"/>
    <property type="match status" value="1"/>
</dbReference>
<evidence type="ECO:0000256" key="7">
    <source>
        <dbReference type="ARBA" id="ARBA00022741"/>
    </source>
</evidence>
<dbReference type="FunFam" id="1.10.510.10:FF:000146">
    <property type="entry name" value="LRR receptor-like serine/threonine-protein kinase IOS1"/>
    <property type="match status" value="1"/>
</dbReference>
<evidence type="ECO:0000256" key="11">
    <source>
        <dbReference type="ARBA" id="ARBA00023136"/>
    </source>
</evidence>
<keyword evidence="8 16" id="KW-0418">Kinase</keyword>
<dbReference type="eggNOG" id="ENOG502QQCZ">
    <property type="taxonomic scope" value="Eukaryota"/>
</dbReference>
<accession>W9R6Q4</accession>
<dbReference type="SUPFAM" id="SSF56112">
    <property type="entry name" value="Protein kinase-like (PK-like)"/>
    <property type="match status" value="1"/>
</dbReference>
<keyword evidence="12 16" id="KW-0675">Receptor</keyword>
<protein>
    <submittedName>
        <fullName evidence="16">Putative leucine-rich repeat receptor-like protein kinase</fullName>
    </submittedName>
</protein>
<dbReference type="STRING" id="981085.W9R6Q4"/>